<comment type="caution">
    <text evidence="14">The sequence shown here is derived from an EMBL/GenBank/DDBJ whole genome shotgun (WGS) entry which is preliminary data.</text>
</comment>
<evidence type="ECO:0000259" key="13">
    <source>
        <dbReference type="Pfam" id="PF06974"/>
    </source>
</evidence>
<dbReference type="Pfam" id="PF03007">
    <property type="entry name" value="WS_DGAT_cat"/>
    <property type="match status" value="1"/>
</dbReference>
<dbReference type="PANTHER" id="PTHR31650:SF41">
    <property type="entry name" value="O-ACYLTRANSFERASE WSD1-LIKE ISOFORM X1"/>
    <property type="match status" value="1"/>
</dbReference>
<comment type="pathway">
    <text evidence="4">Lipid metabolism.</text>
</comment>
<evidence type="ECO:0000256" key="8">
    <source>
        <dbReference type="ARBA" id="ARBA00024360"/>
    </source>
</evidence>
<organism evidence="14 15">
    <name type="scientific">Hibiscus sabdariffa</name>
    <name type="common">roselle</name>
    <dbReference type="NCBI Taxonomy" id="183260"/>
    <lineage>
        <taxon>Eukaryota</taxon>
        <taxon>Viridiplantae</taxon>
        <taxon>Streptophyta</taxon>
        <taxon>Embryophyta</taxon>
        <taxon>Tracheophyta</taxon>
        <taxon>Spermatophyta</taxon>
        <taxon>Magnoliopsida</taxon>
        <taxon>eudicotyledons</taxon>
        <taxon>Gunneridae</taxon>
        <taxon>Pentapetalae</taxon>
        <taxon>rosids</taxon>
        <taxon>malvids</taxon>
        <taxon>Malvales</taxon>
        <taxon>Malvaceae</taxon>
        <taxon>Malvoideae</taxon>
        <taxon>Hibiscus</taxon>
    </lineage>
</organism>
<evidence type="ECO:0000256" key="2">
    <source>
        <dbReference type="ARBA" id="ARBA00004586"/>
    </source>
</evidence>
<evidence type="ECO:0008006" key="16">
    <source>
        <dbReference type="Google" id="ProtNLM"/>
    </source>
</evidence>
<evidence type="ECO:0000256" key="10">
    <source>
        <dbReference type="ARBA" id="ARBA00048109"/>
    </source>
</evidence>
<evidence type="ECO:0000313" key="14">
    <source>
        <dbReference type="EMBL" id="KAK8518835.1"/>
    </source>
</evidence>
<evidence type="ECO:0000313" key="15">
    <source>
        <dbReference type="Proteomes" id="UP001472677"/>
    </source>
</evidence>
<dbReference type="EMBL" id="JBBPBM010000052">
    <property type="protein sequence ID" value="KAK8518835.1"/>
    <property type="molecule type" value="Genomic_DNA"/>
</dbReference>
<evidence type="ECO:0000256" key="4">
    <source>
        <dbReference type="ARBA" id="ARBA00005189"/>
    </source>
</evidence>
<comment type="pathway">
    <text evidence="3">Glycerolipid metabolism; triacylglycerol biosynthesis.</text>
</comment>
<evidence type="ECO:0000256" key="6">
    <source>
        <dbReference type="ARBA" id="ARBA00022824"/>
    </source>
</evidence>
<evidence type="ECO:0000256" key="5">
    <source>
        <dbReference type="ARBA" id="ARBA00022679"/>
    </source>
</evidence>
<evidence type="ECO:0000256" key="11">
    <source>
        <dbReference type="SAM" id="Phobius"/>
    </source>
</evidence>
<keyword evidence="11" id="KW-1133">Transmembrane helix</keyword>
<dbReference type="Proteomes" id="UP001472677">
    <property type="component" value="Unassembled WGS sequence"/>
</dbReference>
<keyword evidence="15" id="KW-1185">Reference proteome</keyword>
<keyword evidence="6" id="KW-0256">Endoplasmic reticulum</keyword>
<feature type="domain" description="O-acyltransferase WSD1-like N-terminal" evidence="12">
    <location>
        <begin position="116"/>
        <end position="274"/>
    </location>
</feature>
<feature type="transmembrane region" description="Helical" evidence="11">
    <location>
        <begin position="198"/>
        <end position="224"/>
    </location>
</feature>
<sequence>MASQGTFSDEPLSPAGRLFTDPKTDVIIHIIACGKDTIDIDFAKSVLESSVMVQHPRFCSLLVRDKDGLEHWRRTKIDIDQHVIVFDKCLDKSGKFIEGTSQGFTDDGEEAVNQYVADLSVSSPLSADKPLWEIHLLMAHKCAVFRIHHALGDGFSLMSMLMAGCGKVDEGDDRRDVIVHRVAPTKSVESKGRKRRDWCWLLCAISGFLKMIRYTLVFVVEFLLMNLFVCDKRTVISGGDGVELWPRKLATAKFLLEDMKEVKKVIPNTTINDVLYAVISSGLSRYLEHRTPNASHEGLRLTGVAMVNLRPNPGVQELSEVMKNNSEARWGNKFGAILLPVYYHKAGNDPLEWLKRAKVTVDRKKHSLEAYVTYRLRDLVMTLLGPKYPCLFYYKLLCNTTFTISNFMGPLEKITIAGYPVSSIKFNTSSLPQALSIYMLSYVGRVEMQLLVAKDIIPDPEFLAKCFEDALLEMRMAAIGINTA</sequence>
<proteinExistence type="inferred from homology"/>
<comment type="catalytic activity">
    <reaction evidence="9">
        <text>a long chain fatty alcohol + a fatty acyl-CoA = a long-chain alcohol wax ester + CoA</text>
        <dbReference type="Rhea" id="RHEA:38443"/>
        <dbReference type="ChEBI" id="CHEBI:17135"/>
        <dbReference type="ChEBI" id="CHEBI:57287"/>
        <dbReference type="ChEBI" id="CHEBI:77636"/>
        <dbReference type="ChEBI" id="CHEBI:235323"/>
        <dbReference type="EC" id="2.3.1.75"/>
    </reaction>
</comment>
<name>A0ABR2CH31_9ROSI</name>
<gene>
    <name evidence="14" type="ORF">V6N12_012076</name>
</gene>
<keyword evidence="5" id="KW-0808">Transferase</keyword>
<reference evidence="14 15" key="1">
    <citation type="journal article" date="2024" name="G3 (Bethesda)">
        <title>Genome assembly of Hibiscus sabdariffa L. provides insights into metabolisms of medicinal natural products.</title>
        <authorList>
            <person name="Kim T."/>
        </authorList>
    </citation>
    <scope>NUCLEOTIDE SEQUENCE [LARGE SCALE GENOMIC DNA]</scope>
    <source>
        <strain evidence="14">TK-2024</strain>
        <tissue evidence="14">Old leaves</tissue>
    </source>
</reference>
<keyword evidence="11" id="KW-0812">Transmembrane</keyword>
<feature type="domain" description="O-acyltransferase WSD1 C-terminal" evidence="13">
    <location>
        <begin position="330"/>
        <end position="474"/>
    </location>
</feature>
<dbReference type="PANTHER" id="PTHR31650">
    <property type="entry name" value="O-ACYLTRANSFERASE (WSD1-LIKE) FAMILY PROTEIN"/>
    <property type="match status" value="1"/>
</dbReference>
<comment type="catalytic activity">
    <reaction evidence="10">
        <text>an acyl-CoA + a 1,2-diacyl-sn-glycerol = a triacyl-sn-glycerol + CoA</text>
        <dbReference type="Rhea" id="RHEA:10868"/>
        <dbReference type="ChEBI" id="CHEBI:17815"/>
        <dbReference type="ChEBI" id="CHEBI:57287"/>
        <dbReference type="ChEBI" id="CHEBI:58342"/>
        <dbReference type="ChEBI" id="CHEBI:64615"/>
        <dbReference type="EC" id="2.3.1.20"/>
    </reaction>
</comment>
<accession>A0ABR2CH31</accession>
<keyword evidence="7" id="KW-0012">Acyltransferase</keyword>
<evidence type="ECO:0000259" key="12">
    <source>
        <dbReference type="Pfam" id="PF03007"/>
    </source>
</evidence>
<evidence type="ECO:0000256" key="9">
    <source>
        <dbReference type="ARBA" id="ARBA00047604"/>
    </source>
</evidence>
<dbReference type="InterPro" id="IPR045034">
    <property type="entry name" value="O-acyltransferase_WSD1-like"/>
</dbReference>
<evidence type="ECO:0000256" key="7">
    <source>
        <dbReference type="ARBA" id="ARBA00023315"/>
    </source>
</evidence>
<dbReference type="Pfam" id="PF06974">
    <property type="entry name" value="WS_DGAT_C"/>
    <property type="match status" value="1"/>
</dbReference>
<comment type="similarity">
    <text evidence="8">In the N-terminal section; belongs to the long-chain O-acyltransferase family.</text>
</comment>
<keyword evidence="11" id="KW-0472">Membrane</keyword>
<evidence type="ECO:0000256" key="1">
    <source>
        <dbReference type="ARBA" id="ARBA00004162"/>
    </source>
</evidence>
<dbReference type="InterPro" id="IPR004255">
    <property type="entry name" value="O-acyltransferase_WSD1_N"/>
</dbReference>
<protein>
    <recommendedName>
        <fullName evidence="16">Diacylglycerol O-acyltransferase</fullName>
    </recommendedName>
</protein>
<comment type="subcellular location">
    <subcellularLocation>
        <location evidence="1">Cell membrane</location>
        <topology evidence="1">Single-pass membrane protein</topology>
    </subcellularLocation>
    <subcellularLocation>
        <location evidence="2">Endoplasmic reticulum membrane</location>
    </subcellularLocation>
</comment>
<evidence type="ECO:0000256" key="3">
    <source>
        <dbReference type="ARBA" id="ARBA00004771"/>
    </source>
</evidence>
<dbReference type="InterPro" id="IPR009721">
    <property type="entry name" value="O-acyltransferase_WSD1_C"/>
</dbReference>